<protein>
    <recommendedName>
        <fullName evidence="1">Electron transfer flavoprotein small subunit</fullName>
    </recommendedName>
</protein>
<dbReference type="SUPFAM" id="SSF52402">
    <property type="entry name" value="Adenine nucleotide alpha hydrolases-like"/>
    <property type="match status" value="1"/>
</dbReference>
<reference evidence="3 4" key="1">
    <citation type="journal article" date="2014" name="Genome Announc.">
        <title>Complete Genome Sequence of Amino Acid-Utilizing Eubacterium acidaminophilum al-2 (DSM 3953).</title>
        <authorList>
            <person name="Poehlein A."/>
            <person name="Andreesen J.R."/>
            <person name="Daniel R."/>
        </authorList>
    </citation>
    <scope>NUCLEOTIDE SEQUENCE [LARGE SCALE GENOMIC DNA]</scope>
    <source>
        <strain evidence="3 4">DSM 3953</strain>
    </source>
</reference>
<dbReference type="PIRSF" id="PIRSF000090">
    <property type="entry name" value="Beta-ETF"/>
    <property type="match status" value="1"/>
</dbReference>
<dbReference type="eggNOG" id="COG2086">
    <property type="taxonomic scope" value="Bacteria"/>
</dbReference>
<dbReference type="SMART" id="SM00893">
    <property type="entry name" value="ETF"/>
    <property type="match status" value="1"/>
</dbReference>
<dbReference type="InterPro" id="IPR012255">
    <property type="entry name" value="ETF_b"/>
</dbReference>
<dbReference type="EMBL" id="CP007452">
    <property type="protein sequence ID" value="AHM56120.1"/>
    <property type="molecule type" value="Genomic_DNA"/>
</dbReference>
<dbReference type="HOGENOM" id="CLU_060196_2_1_9"/>
<evidence type="ECO:0000313" key="4">
    <source>
        <dbReference type="Proteomes" id="UP000019591"/>
    </source>
</evidence>
<organism evidence="3 4">
    <name type="scientific">Peptoclostridium acidaminophilum DSM 3953</name>
    <dbReference type="NCBI Taxonomy" id="1286171"/>
    <lineage>
        <taxon>Bacteria</taxon>
        <taxon>Bacillati</taxon>
        <taxon>Bacillota</taxon>
        <taxon>Clostridia</taxon>
        <taxon>Peptostreptococcales</taxon>
        <taxon>Peptoclostridiaceae</taxon>
        <taxon>Peptoclostridium</taxon>
    </lineage>
</organism>
<evidence type="ECO:0000256" key="1">
    <source>
        <dbReference type="ARBA" id="ARBA00042002"/>
    </source>
</evidence>
<dbReference type="InterPro" id="IPR033948">
    <property type="entry name" value="ETF_beta_N"/>
</dbReference>
<accession>W8T5K3</accession>
<dbReference type="STRING" id="1286171.EAL2_c08200"/>
<dbReference type="Pfam" id="PF01012">
    <property type="entry name" value="ETF"/>
    <property type="match status" value="1"/>
</dbReference>
<dbReference type="InterPro" id="IPR014730">
    <property type="entry name" value="ETF_a/b_N"/>
</dbReference>
<dbReference type="RefSeq" id="WP_025435148.1">
    <property type="nucleotide sequence ID" value="NZ_CP007452.1"/>
</dbReference>
<dbReference type="PATRIC" id="fig|1286171.3.peg.767"/>
<feature type="domain" description="Electron transfer flavoprotein alpha/beta-subunit N-terminal" evidence="2">
    <location>
        <begin position="22"/>
        <end position="213"/>
    </location>
</feature>
<dbReference type="GO" id="GO:0009055">
    <property type="term" value="F:electron transfer activity"/>
    <property type="evidence" value="ECO:0007669"/>
    <property type="project" value="InterPro"/>
</dbReference>
<evidence type="ECO:0000313" key="3">
    <source>
        <dbReference type="EMBL" id="AHM56120.1"/>
    </source>
</evidence>
<dbReference type="Proteomes" id="UP000019591">
    <property type="component" value="Chromosome"/>
</dbReference>
<keyword evidence="4" id="KW-1185">Reference proteome</keyword>
<dbReference type="OrthoDB" id="9804960at2"/>
<dbReference type="PANTHER" id="PTHR21294">
    <property type="entry name" value="ELECTRON TRANSFER FLAVOPROTEIN BETA-SUBUNIT"/>
    <property type="match status" value="1"/>
</dbReference>
<proteinExistence type="predicted"/>
<name>W8T5K3_PEPAC</name>
<dbReference type="KEGG" id="eac:EAL2_c08200"/>
<sequence length="268" mass="28839">MNIIVCVKQVPDTSEVKLDKKTNTIIREGVDSIINPYDSYALEEGVRLKEKLGGKVSLISMGIPAVKGMLKEAMAAGADEAFLLSDRRFAGADSLATAYSLYLGVKKIRDYDLIICGKQAIDGDTAQVGPSLAQKLGIPHVSYVISILEASDKKLKVKRLVDDAYEIIEVELPALITVEKGINIPRFPTIEGFFRAGEKGVNVWGADDVMADMKHIGLEGSATWVLRTFAPSYEKSVSMISGSPKEQAIGALKALADAGFMEIGGEGE</sequence>
<dbReference type="PANTHER" id="PTHR21294:SF17">
    <property type="entry name" value="PROTEIN FIXA"/>
    <property type="match status" value="1"/>
</dbReference>
<dbReference type="InterPro" id="IPR014729">
    <property type="entry name" value="Rossmann-like_a/b/a_fold"/>
</dbReference>
<dbReference type="CDD" id="cd01714">
    <property type="entry name" value="ETF_beta"/>
    <property type="match status" value="1"/>
</dbReference>
<gene>
    <name evidence="3" type="primary">etfB</name>
    <name evidence="3" type="ORF">EAL2_c08200</name>
</gene>
<dbReference type="AlphaFoldDB" id="W8T5K3"/>
<evidence type="ECO:0000259" key="2">
    <source>
        <dbReference type="SMART" id="SM00893"/>
    </source>
</evidence>
<dbReference type="Gene3D" id="3.40.50.620">
    <property type="entry name" value="HUPs"/>
    <property type="match status" value="1"/>
</dbReference>